<dbReference type="InterPro" id="IPR003594">
    <property type="entry name" value="HATPase_dom"/>
</dbReference>
<evidence type="ECO:0000256" key="6">
    <source>
        <dbReference type="ARBA" id="ARBA00022679"/>
    </source>
</evidence>
<evidence type="ECO:0000256" key="8">
    <source>
        <dbReference type="ARBA" id="ARBA00022741"/>
    </source>
</evidence>
<dbReference type="Gene3D" id="3.30.565.10">
    <property type="entry name" value="Histidine kinase-like ATPase, C-terminal domain"/>
    <property type="match status" value="1"/>
</dbReference>
<dbReference type="RefSeq" id="WP_251223638.1">
    <property type="nucleotide sequence ID" value="NZ_JAMBOL010000010.1"/>
</dbReference>
<dbReference type="Proteomes" id="UP001139179">
    <property type="component" value="Unassembled WGS sequence"/>
</dbReference>
<evidence type="ECO:0000256" key="7">
    <source>
        <dbReference type="ARBA" id="ARBA00022692"/>
    </source>
</evidence>
<comment type="catalytic activity">
    <reaction evidence="1">
        <text>ATP + protein L-histidine = ADP + protein N-phospho-L-histidine.</text>
        <dbReference type="EC" id="2.7.13.3"/>
    </reaction>
</comment>
<evidence type="ECO:0000256" key="9">
    <source>
        <dbReference type="ARBA" id="ARBA00022777"/>
    </source>
</evidence>
<protein>
    <recommendedName>
        <fullName evidence="3">histidine kinase</fullName>
        <ecNumber evidence="3">2.7.13.3</ecNumber>
    </recommendedName>
</protein>
<keyword evidence="13 14" id="KW-0472">Membrane</keyword>
<evidence type="ECO:0000256" key="10">
    <source>
        <dbReference type="ARBA" id="ARBA00022840"/>
    </source>
</evidence>
<dbReference type="InterPro" id="IPR003661">
    <property type="entry name" value="HisK_dim/P_dom"/>
</dbReference>
<accession>A0A9X2DRL2</accession>
<dbReference type="InterPro" id="IPR011620">
    <property type="entry name" value="Sig_transdc_His_kinase_LytS_TM"/>
</dbReference>
<gene>
    <name evidence="16" type="ORF">M3202_12350</name>
</gene>
<evidence type="ECO:0000313" key="16">
    <source>
        <dbReference type="EMBL" id="MCM3714870.1"/>
    </source>
</evidence>
<dbReference type="Pfam" id="PF02518">
    <property type="entry name" value="HATPase_c"/>
    <property type="match status" value="1"/>
</dbReference>
<dbReference type="SMART" id="SM00388">
    <property type="entry name" value="HisKA"/>
    <property type="match status" value="1"/>
</dbReference>
<dbReference type="CDD" id="cd00082">
    <property type="entry name" value="HisKA"/>
    <property type="match status" value="1"/>
</dbReference>
<dbReference type="Gene3D" id="1.10.287.130">
    <property type="match status" value="1"/>
</dbReference>
<keyword evidence="17" id="KW-1185">Reference proteome</keyword>
<feature type="transmembrane region" description="Helical" evidence="14">
    <location>
        <begin position="43"/>
        <end position="63"/>
    </location>
</feature>
<keyword evidence="9 16" id="KW-0418">Kinase</keyword>
<dbReference type="Pfam" id="PF07694">
    <property type="entry name" value="5TM-5TMR_LYT"/>
    <property type="match status" value="1"/>
</dbReference>
<keyword evidence="6" id="KW-0808">Transferase</keyword>
<dbReference type="SUPFAM" id="SSF55874">
    <property type="entry name" value="ATPase domain of HSP90 chaperone/DNA topoisomerase II/histidine kinase"/>
    <property type="match status" value="1"/>
</dbReference>
<dbReference type="SMART" id="SM00387">
    <property type="entry name" value="HATPase_c"/>
    <property type="match status" value="1"/>
</dbReference>
<dbReference type="SUPFAM" id="SSF47384">
    <property type="entry name" value="Homodimeric domain of signal transducing histidine kinase"/>
    <property type="match status" value="1"/>
</dbReference>
<keyword evidence="10" id="KW-0067">ATP-binding</keyword>
<evidence type="ECO:0000259" key="15">
    <source>
        <dbReference type="PROSITE" id="PS50109"/>
    </source>
</evidence>
<evidence type="ECO:0000256" key="12">
    <source>
        <dbReference type="ARBA" id="ARBA00023012"/>
    </source>
</evidence>
<evidence type="ECO:0000256" key="13">
    <source>
        <dbReference type="ARBA" id="ARBA00023136"/>
    </source>
</evidence>
<keyword evidence="7 14" id="KW-0812">Transmembrane</keyword>
<feature type="domain" description="Histidine kinase" evidence="15">
    <location>
        <begin position="218"/>
        <end position="424"/>
    </location>
</feature>
<dbReference type="EMBL" id="JAMBOL010000010">
    <property type="protein sequence ID" value="MCM3714870.1"/>
    <property type="molecule type" value="Genomic_DNA"/>
</dbReference>
<keyword evidence="11 14" id="KW-1133">Transmembrane helix</keyword>
<evidence type="ECO:0000256" key="14">
    <source>
        <dbReference type="SAM" id="Phobius"/>
    </source>
</evidence>
<dbReference type="GO" id="GO:0005886">
    <property type="term" value="C:plasma membrane"/>
    <property type="evidence" value="ECO:0007669"/>
    <property type="project" value="UniProtKB-SubCell"/>
</dbReference>
<evidence type="ECO:0000256" key="3">
    <source>
        <dbReference type="ARBA" id="ARBA00012438"/>
    </source>
</evidence>
<evidence type="ECO:0000313" key="17">
    <source>
        <dbReference type="Proteomes" id="UP001139179"/>
    </source>
</evidence>
<dbReference type="InterPro" id="IPR004358">
    <property type="entry name" value="Sig_transdc_His_kin-like_C"/>
</dbReference>
<dbReference type="InterPro" id="IPR036097">
    <property type="entry name" value="HisK_dim/P_sf"/>
</dbReference>
<dbReference type="InterPro" id="IPR005467">
    <property type="entry name" value="His_kinase_dom"/>
</dbReference>
<dbReference type="PANTHER" id="PTHR43065:SF46">
    <property type="entry name" value="C4-DICARBOXYLATE TRANSPORT SENSOR PROTEIN DCTB"/>
    <property type="match status" value="1"/>
</dbReference>
<name>A0A9X2DRL2_9BACI</name>
<evidence type="ECO:0000256" key="4">
    <source>
        <dbReference type="ARBA" id="ARBA00022475"/>
    </source>
</evidence>
<dbReference type="InterPro" id="IPR036890">
    <property type="entry name" value="HATPase_C_sf"/>
</dbReference>
<dbReference type="PROSITE" id="PS50109">
    <property type="entry name" value="HIS_KIN"/>
    <property type="match status" value="1"/>
</dbReference>
<feature type="transmembrane region" description="Helical" evidence="14">
    <location>
        <begin position="106"/>
        <end position="126"/>
    </location>
</feature>
<keyword evidence="4" id="KW-1003">Cell membrane</keyword>
<dbReference type="EC" id="2.7.13.3" evidence="3"/>
<evidence type="ECO:0000256" key="1">
    <source>
        <dbReference type="ARBA" id="ARBA00000085"/>
    </source>
</evidence>
<dbReference type="PANTHER" id="PTHR43065">
    <property type="entry name" value="SENSOR HISTIDINE KINASE"/>
    <property type="match status" value="1"/>
</dbReference>
<feature type="transmembrane region" description="Helical" evidence="14">
    <location>
        <begin position="12"/>
        <end position="28"/>
    </location>
</feature>
<dbReference type="AlphaFoldDB" id="A0A9X2DRL2"/>
<evidence type="ECO:0000256" key="2">
    <source>
        <dbReference type="ARBA" id="ARBA00004651"/>
    </source>
</evidence>
<feature type="transmembrane region" description="Helical" evidence="14">
    <location>
        <begin position="138"/>
        <end position="160"/>
    </location>
</feature>
<proteinExistence type="predicted"/>
<dbReference type="GO" id="GO:0005524">
    <property type="term" value="F:ATP binding"/>
    <property type="evidence" value="ECO:0007669"/>
    <property type="project" value="UniProtKB-KW"/>
</dbReference>
<dbReference type="GO" id="GO:0071555">
    <property type="term" value="P:cell wall organization"/>
    <property type="evidence" value="ECO:0007669"/>
    <property type="project" value="InterPro"/>
</dbReference>
<feature type="transmembrane region" description="Helical" evidence="14">
    <location>
        <begin position="75"/>
        <end position="100"/>
    </location>
</feature>
<keyword evidence="12" id="KW-0902">Two-component regulatory system</keyword>
<keyword evidence="8" id="KW-0547">Nucleotide-binding</keyword>
<comment type="caution">
    <text evidence="16">The sequence shown here is derived from an EMBL/GenBank/DDBJ whole genome shotgun (WGS) entry which is preliminary data.</text>
</comment>
<feature type="transmembrane region" description="Helical" evidence="14">
    <location>
        <begin position="166"/>
        <end position="190"/>
    </location>
</feature>
<dbReference type="GO" id="GO:0000155">
    <property type="term" value="F:phosphorelay sensor kinase activity"/>
    <property type="evidence" value="ECO:0007669"/>
    <property type="project" value="InterPro"/>
</dbReference>
<organism evidence="16 17">
    <name type="scientific">Halalkalibacter oceani</name>
    <dbReference type="NCBI Taxonomy" id="1653776"/>
    <lineage>
        <taxon>Bacteria</taxon>
        <taxon>Bacillati</taxon>
        <taxon>Bacillota</taxon>
        <taxon>Bacilli</taxon>
        <taxon>Bacillales</taxon>
        <taxon>Bacillaceae</taxon>
        <taxon>Halalkalibacter</taxon>
    </lineage>
</organism>
<comment type="subcellular location">
    <subcellularLocation>
        <location evidence="2">Cell membrane</location>
        <topology evidence="2">Multi-pass membrane protein</topology>
    </subcellularLocation>
</comment>
<reference evidence="16" key="1">
    <citation type="submission" date="2022-05" db="EMBL/GenBank/DDBJ databases">
        <title>Comparative Genomics of Spacecraft Associated Microbes.</title>
        <authorList>
            <person name="Tran M.T."/>
            <person name="Wright A."/>
            <person name="Seuylemezian A."/>
            <person name="Eisen J."/>
            <person name="Coil D."/>
        </authorList>
    </citation>
    <scope>NUCLEOTIDE SEQUENCE</scope>
    <source>
        <strain evidence="16">214.1.1</strain>
    </source>
</reference>
<evidence type="ECO:0000256" key="5">
    <source>
        <dbReference type="ARBA" id="ARBA00022553"/>
    </source>
</evidence>
<sequence length="501" mass="56487">MKLIIHDIETFLLNVFIIFVFYFVYLRIVEAARKQWRYFTHELLMTLLSGLAIILCMTFPIKLNPDHFFDLRQVPFILGALYGGRRVAIFLFLILITFRFTMDGVGAYGAFLVNSVLLLCLLLIIPKFKNLISVKKRVYLALFTSCLGVCILALVVLGLFPELTGSRYYSFLIALFVVHIVTTTLFVVFIEKARLAIAFTKEMRKLEKLKTVSEIAASISHEVRNPLTVTKGFIQLLRDPDLTAEKKEQYIKLSLDELERAEQTITDYLTFAKPSLDNLQILDVNKELAYILQVVTPYAMMNNVQIEVIKENDIYITGESEKLHQCLINIIKNGIESIEDNGHIIITLENRSNKAVISIKDSGIGMDEQQLKRLGTPFYSTKEKGTGLGTIVVYSIVKAMRGEIHVESQPDEAHVSPYPCPSINKKAPPEPLIGILQIFHRNTAKAAGSAGTSCCLPTLLYPLHKENCSLTAISSLLQFTLHIFQELTNPKNKETLLGGCM</sequence>
<evidence type="ECO:0000256" key="11">
    <source>
        <dbReference type="ARBA" id="ARBA00022989"/>
    </source>
</evidence>
<dbReference type="Pfam" id="PF00512">
    <property type="entry name" value="HisKA"/>
    <property type="match status" value="1"/>
</dbReference>
<dbReference type="PRINTS" id="PR00344">
    <property type="entry name" value="BCTRLSENSOR"/>
</dbReference>
<keyword evidence="5" id="KW-0597">Phosphoprotein</keyword>